<keyword evidence="2" id="KW-1185">Reference proteome</keyword>
<organism evidence="1 2">
    <name type="scientific">Gossypium arboreum</name>
    <name type="common">Tree cotton</name>
    <name type="synonym">Gossypium nanking</name>
    <dbReference type="NCBI Taxonomy" id="29729"/>
    <lineage>
        <taxon>Eukaryota</taxon>
        <taxon>Viridiplantae</taxon>
        <taxon>Streptophyta</taxon>
        <taxon>Embryophyta</taxon>
        <taxon>Tracheophyta</taxon>
        <taxon>Spermatophyta</taxon>
        <taxon>Magnoliopsida</taxon>
        <taxon>eudicotyledons</taxon>
        <taxon>Gunneridae</taxon>
        <taxon>Pentapetalae</taxon>
        <taxon>rosids</taxon>
        <taxon>malvids</taxon>
        <taxon>Malvales</taxon>
        <taxon>Malvaceae</taxon>
        <taxon>Malvoideae</taxon>
        <taxon>Gossypium</taxon>
    </lineage>
</organism>
<accession>A0ABR0NTJ7</accession>
<reference evidence="1 2" key="1">
    <citation type="submission" date="2023-03" db="EMBL/GenBank/DDBJ databases">
        <title>WGS of Gossypium arboreum.</title>
        <authorList>
            <person name="Yu D."/>
        </authorList>
    </citation>
    <scope>NUCLEOTIDE SEQUENCE [LARGE SCALE GENOMIC DNA]</scope>
    <source>
        <tissue evidence="1">Leaf</tissue>
    </source>
</reference>
<gene>
    <name evidence="1" type="ORF">PVK06_032267</name>
</gene>
<protein>
    <submittedName>
        <fullName evidence="1">Uncharacterized protein</fullName>
    </submittedName>
</protein>
<evidence type="ECO:0000313" key="1">
    <source>
        <dbReference type="EMBL" id="KAK5804616.1"/>
    </source>
</evidence>
<comment type="caution">
    <text evidence="1">The sequence shown here is derived from an EMBL/GenBank/DDBJ whole genome shotgun (WGS) entry which is preliminary data.</text>
</comment>
<proteinExistence type="predicted"/>
<name>A0ABR0NTJ7_GOSAR</name>
<sequence>MAETRSCEFGISGKKRAAEADSFEGDDEIFVAKKSMLPTLAVAPAAWENDPAASLISQPAPCIR</sequence>
<dbReference type="Proteomes" id="UP001358586">
    <property type="component" value="Chromosome 9"/>
</dbReference>
<evidence type="ECO:0000313" key="2">
    <source>
        <dbReference type="Proteomes" id="UP001358586"/>
    </source>
</evidence>
<dbReference type="EMBL" id="JARKNE010000009">
    <property type="protein sequence ID" value="KAK5804616.1"/>
    <property type="molecule type" value="Genomic_DNA"/>
</dbReference>